<keyword evidence="3 5" id="KW-0540">Nuclease</keyword>
<evidence type="ECO:0000256" key="4">
    <source>
        <dbReference type="ARBA" id="ARBA00022801"/>
    </source>
</evidence>
<keyword evidence="8" id="KW-1185">Reference proteome</keyword>
<comment type="similarity">
    <text evidence="5">Belongs to the YqgF HJR family.</text>
</comment>
<dbReference type="SUPFAM" id="SSF53098">
    <property type="entry name" value="Ribonuclease H-like"/>
    <property type="match status" value="1"/>
</dbReference>
<comment type="caution">
    <text evidence="7">The sequence shown here is derived from an EMBL/GenBank/DDBJ whole genome shotgun (WGS) entry which is preliminary data.</text>
</comment>
<sequence>MKRILAIDYGSKKCGLAASDPLRIIATGLDTVPTWQLFDWLEKYLATEPVGDLVIGESLHKDGTPNKINAQIVGFERKFAKLYPDINLHRQDEYLTSKRAMQAMIESGVPRMKRREKERVDKIAATIILQDFMESIR</sequence>
<evidence type="ECO:0000256" key="3">
    <source>
        <dbReference type="ARBA" id="ARBA00022722"/>
    </source>
</evidence>
<evidence type="ECO:0000313" key="8">
    <source>
        <dbReference type="Proteomes" id="UP000321907"/>
    </source>
</evidence>
<evidence type="ECO:0000313" key="7">
    <source>
        <dbReference type="EMBL" id="TXF88327.1"/>
    </source>
</evidence>
<feature type="domain" description="YqgF/RNase H-like" evidence="6">
    <location>
        <begin position="2"/>
        <end position="100"/>
    </location>
</feature>
<dbReference type="Gene3D" id="3.30.420.140">
    <property type="entry name" value="YqgF/RNase H-like domain"/>
    <property type="match status" value="1"/>
</dbReference>
<keyword evidence="1 5" id="KW-0963">Cytoplasm</keyword>
<dbReference type="HAMAP" id="MF_00651">
    <property type="entry name" value="Nuclease_YqgF"/>
    <property type="match status" value="1"/>
</dbReference>
<organism evidence="7 8">
    <name type="scientific">Neolewinella aurantiaca</name>
    <dbReference type="NCBI Taxonomy" id="2602767"/>
    <lineage>
        <taxon>Bacteria</taxon>
        <taxon>Pseudomonadati</taxon>
        <taxon>Bacteroidota</taxon>
        <taxon>Saprospiria</taxon>
        <taxon>Saprospirales</taxon>
        <taxon>Lewinellaceae</taxon>
        <taxon>Neolewinella</taxon>
    </lineage>
</organism>
<proteinExistence type="inferred from homology"/>
<dbReference type="InterPro" id="IPR005227">
    <property type="entry name" value="YqgF"/>
</dbReference>
<evidence type="ECO:0000259" key="6">
    <source>
        <dbReference type="SMART" id="SM00732"/>
    </source>
</evidence>
<dbReference type="InterPro" id="IPR006641">
    <property type="entry name" value="YqgF/RNaseH-like_dom"/>
</dbReference>
<keyword evidence="2 5" id="KW-0690">Ribosome biogenesis</keyword>
<dbReference type="NCBIfam" id="TIGR00250">
    <property type="entry name" value="RNAse_H_YqgF"/>
    <property type="match status" value="1"/>
</dbReference>
<comment type="subcellular location">
    <subcellularLocation>
        <location evidence="5">Cytoplasm</location>
    </subcellularLocation>
</comment>
<dbReference type="InterPro" id="IPR037027">
    <property type="entry name" value="YqgF/RNaseH-like_dom_sf"/>
</dbReference>
<dbReference type="GO" id="GO:0005829">
    <property type="term" value="C:cytosol"/>
    <property type="evidence" value="ECO:0007669"/>
    <property type="project" value="TreeGrafter"/>
</dbReference>
<evidence type="ECO:0000256" key="5">
    <source>
        <dbReference type="HAMAP-Rule" id="MF_00651"/>
    </source>
</evidence>
<dbReference type="GO" id="GO:0004518">
    <property type="term" value="F:nuclease activity"/>
    <property type="evidence" value="ECO:0007669"/>
    <property type="project" value="UniProtKB-KW"/>
</dbReference>
<protein>
    <recommendedName>
        <fullName evidence="5">Putative pre-16S rRNA nuclease</fullName>
        <ecNumber evidence="5">3.1.-.-</ecNumber>
    </recommendedName>
</protein>
<accession>A0A5C7FCE0</accession>
<dbReference type="Proteomes" id="UP000321907">
    <property type="component" value="Unassembled WGS sequence"/>
</dbReference>
<dbReference type="CDD" id="cd16964">
    <property type="entry name" value="YqgF"/>
    <property type="match status" value="1"/>
</dbReference>
<dbReference type="OrthoDB" id="9796140at2"/>
<dbReference type="SMART" id="SM00732">
    <property type="entry name" value="YqgFc"/>
    <property type="match status" value="1"/>
</dbReference>
<dbReference type="PANTHER" id="PTHR33317:SF4">
    <property type="entry name" value="POLYNUCLEOTIDYL TRANSFERASE, RIBONUCLEASE H-LIKE SUPERFAMILY PROTEIN"/>
    <property type="match status" value="1"/>
</dbReference>
<evidence type="ECO:0000256" key="1">
    <source>
        <dbReference type="ARBA" id="ARBA00022490"/>
    </source>
</evidence>
<dbReference type="GO" id="GO:0000967">
    <property type="term" value="P:rRNA 5'-end processing"/>
    <property type="evidence" value="ECO:0007669"/>
    <property type="project" value="UniProtKB-UniRule"/>
</dbReference>
<dbReference type="Pfam" id="PF03652">
    <property type="entry name" value="RuvX"/>
    <property type="match status" value="1"/>
</dbReference>
<dbReference type="InterPro" id="IPR012337">
    <property type="entry name" value="RNaseH-like_sf"/>
</dbReference>
<dbReference type="EC" id="3.1.-.-" evidence="5"/>
<dbReference type="EMBL" id="VOXD01000024">
    <property type="protein sequence ID" value="TXF88327.1"/>
    <property type="molecule type" value="Genomic_DNA"/>
</dbReference>
<dbReference type="PANTHER" id="PTHR33317">
    <property type="entry name" value="POLYNUCLEOTIDYL TRANSFERASE, RIBONUCLEASE H-LIKE SUPERFAMILY PROTEIN"/>
    <property type="match status" value="1"/>
</dbReference>
<evidence type="ECO:0000256" key="2">
    <source>
        <dbReference type="ARBA" id="ARBA00022517"/>
    </source>
</evidence>
<dbReference type="AlphaFoldDB" id="A0A5C7FCE0"/>
<name>A0A5C7FCE0_9BACT</name>
<comment type="function">
    <text evidence="5">Could be a nuclease involved in processing of the 5'-end of pre-16S rRNA.</text>
</comment>
<gene>
    <name evidence="7" type="primary">ruvX</name>
    <name evidence="7" type="ORF">FUA23_15210</name>
</gene>
<dbReference type="GO" id="GO:0016788">
    <property type="term" value="F:hydrolase activity, acting on ester bonds"/>
    <property type="evidence" value="ECO:0007669"/>
    <property type="project" value="UniProtKB-UniRule"/>
</dbReference>
<reference evidence="7 8" key="1">
    <citation type="submission" date="2019-08" db="EMBL/GenBank/DDBJ databases">
        <title>Lewinella sp. strain SSH13 Genome sequencing and assembly.</title>
        <authorList>
            <person name="Kim I."/>
        </authorList>
    </citation>
    <scope>NUCLEOTIDE SEQUENCE [LARGE SCALE GENOMIC DNA]</scope>
    <source>
        <strain evidence="7 8">SSH13</strain>
    </source>
</reference>
<keyword evidence="4 5" id="KW-0378">Hydrolase</keyword>